<dbReference type="InterPro" id="IPR007563">
    <property type="entry name" value="DUF554"/>
</dbReference>
<feature type="transmembrane region" description="Helical" evidence="1">
    <location>
        <begin position="22"/>
        <end position="42"/>
    </location>
</feature>
<proteinExistence type="predicted"/>
<organism evidence="2">
    <name type="scientific">bioreactor metagenome</name>
    <dbReference type="NCBI Taxonomy" id="1076179"/>
    <lineage>
        <taxon>unclassified sequences</taxon>
        <taxon>metagenomes</taxon>
        <taxon>ecological metagenomes</taxon>
    </lineage>
</organism>
<feature type="transmembrane region" description="Helical" evidence="1">
    <location>
        <begin position="54"/>
        <end position="71"/>
    </location>
</feature>
<evidence type="ECO:0000313" key="2">
    <source>
        <dbReference type="EMBL" id="MPL67476.1"/>
    </source>
</evidence>
<comment type="caution">
    <text evidence="2">The sequence shown here is derived from an EMBL/GenBank/DDBJ whole genome shotgun (WGS) entry which is preliminary data.</text>
</comment>
<keyword evidence="1" id="KW-0812">Transmembrane</keyword>
<sequence>MNCGVELEKSCSTWNSDEGENVLGTIVNSLAIIGGALVGILFGKALPEKIKKTVIQGIGLAVILIGLRMALETNNPLVVIGSLVLGGIIGEWIDIEDKLQQLGQWLESKFAKGGNGNFTKGFVSSSLMFCVGAMAIMGALKSGLEGVHDILYAKSLLDGITSIVLASSMGIGVLVSAVPVFLYQGGITILAALLQGFLSDPVIAEMSATGGLLIVGIGLNILEIKEIKVGNLLPAIFVAVPITMLLAQMA</sequence>
<feature type="transmembrane region" description="Helical" evidence="1">
    <location>
        <begin position="160"/>
        <end position="182"/>
    </location>
</feature>
<gene>
    <name evidence="2" type="primary">ydfK_4</name>
    <name evidence="2" type="ORF">SDC9_13170</name>
</gene>
<dbReference type="Pfam" id="PF04474">
    <property type="entry name" value="DUF554"/>
    <property type="match status" value="1"/>
</dbReference>
<keyword evidence="1" id="KW-1133">Transmembrane helix</keyword>
<keyword evidence="1" id="KW-0472">Membrane</keyword>
<dbReference type="AlphaFoldDB" id="A0A644TKI9"/>
<feature type="transmembrane region" description="Helical" evidence="1">
    <location>
        <begin position="229"/>
        <end position="247"/>
    </location>
</feature>
<reference evidence="2" key="1">
    <citation type="submission" date="2019-08" db="EMBL/GenBank/DDBJ databases">
        <authorList>
            <person name="Kucharzyk K."/>
            <person name="Murdoch R.W."/>
            <person name="Higgins S."/>
            <person name="Loffler F."/>
        </authorList>
    </citation>
    <scope>NUCLEOTIDE SEQUENCE</scope>
</reference>
<feature type="transmembrane region" description="Helical" evidence="1">
    <location>
        <begin position="122"/>
        <end position="140"/>
    </location>
</feature>
<feature type="transmembrane region" description="Helical" evidence="1">
    <location>
        <begin position="202"/>
        <end position="222"/>
    </location>
</feature>
<dbReference type="EMBL" id="VSSQ01000037">
    <property type="protein sequence ID" value="MPL67476.1"/>
    <property type="molecule type" value="Genomic_DNA"/>
</dbReference>
<name>A0A644TKI9_9ZZZZ</name>
<evidence type="ECO:0000256" key="1">
    <source>
        <dbReference type="SAM" id="Phobius"/>
    </source>
</evidence>
<dbReference type="PANTHER" id="PTHR36111">
    <property type="entry name" value="INNER MEMBRANE PROTEIN-RELATED"/>
    <property type="match status" value="1"/>
</dbReference>
<dbReference type="PANTHER" id="PTHR36111:SF2">
    <property type="entry name" value="INNER MEMBRANE PROTEIN"/>
    <property type="match status" value="1"/>
</dbReference>
<accession>A0A644TKI9</accession>
<protein>
    <submittedName>
        <fullName evidence="2">Putative membrane protein YdfK</fullName>
    </submittedName>
</protein>